<evidence type="ECO:0000256" key="11">
    <source>
        <dbReference type="HAMAP-Rule" id="MF_00985"/>
    </source>
</evidence>
<dbReference type="UniPathway" id="UPA00046">
    <property type="reaction ID" value="UER00506"/>
</dbReference>
<dbReference type="GO" id="GO:0004758">
    <property type="term" value="F:serine C-palmitoyltransferase activity"/>
    <property type="evidence" value="ECO:0007669"/>
    <property type="project" value="UniProtKB-EC"/>
</dbReference>
<proteinExistence type="inferred from homology"/>
<dbReference type="CDD" id="cd06454">
    <property type="entry name" value="KBL_like"/>
    <property type="match status" value="1"/>
</dbReference>
<protein>
    <recommendedName>
        <fullName evidence="11">2-amino-3-ketobutyrate coenzyme A ligase</fullName>
        <shortName evidence="11">AKB ligase</shortName>
        <ecNumber evidence="11">2.3.1.29</ecNumber>
    </recommendedName>
    <alternativeName>
        <fullName evidence="11">Glycine acetyltransferase</fullName>
    </alternativeName>
</protein>
<comment type="function">
    <text evidence="11">Catalyzes the cleavage of 2-amino-3-ketobutyrate to glycine and acetyl-CoA.</text>
</comment>
<keyword evidence="5 11" id="KW-0663">Pyridoxal phosphate</keyword>
<evidence type="ECO:0000256" key="4">
    <source>
        <dbReference type="ARBA" id="ARBA00022679"/>
    </source>
</evidence>
<dbReference type="STRING" id="1640674.SAMN05216323_104724"/>
<dbReference type="GO" id="GO:0030170">
    <property type="term" value="F:pyridoxal phosphate binding"/>
    <property type="evidence" value="ECO:0007669"/>
    <property type="project" value="UniProtKB-UniRule"/>
</dbReference>
<evidence type="ECO:0000313" key="14">
    <source>
        <dbReference type="EMBL" id="SDC73564.1"/>
    </source>
</evidence>
<dbReference type="EMBL" id="FMYP01000047">
    <property type="protein sequence ID" value="SDC73564.1"/>
    <property type="molecule type" value="Genomic_DNA"/>
</dbReference>
<keyword evidence="14" id="KW-0436">Ligase</keyword>
<comment type="pathway">
    <text evidence="2">Sphingolipid metabolism.</text>
</comment>
<feature type="coiled-coil region" evidence="12">
    <location>
        <begin position="151"/>
        <end position="178"/>
    </location>
</feature>
<comment type="cofactor">
    <cofactor evidence="11">
        <name>pyridoxal 5'-phosphate</name>
        <dbReference type="ChEBI" id="CHEBI:597326"/>
    </cofactor>
    <text evidence="11">Binds 1 pyridoxal phosphate per subunit.</text>
</comment>
<feature type="binding site" evidence="11">
    <location>
        <position position="366"/>
    </location>
    <ligand>
        <name>substrate</name>
    </ligand>
</feature>
<dbReference type="GO" id="GO:0016874">
    <property type="term" value="F:ligase activity"/>
    <property type="evidence" value="ECO:0007669"/>
    <property type="project" value="UniProtKB-KW"/>
</dbReference>
<dbReference type="InterPro" id="IPR050087">
    <property type="entry name" value="AON_synthase_class-II"/>
</dbReference>
<dbReference type="PANTHER" id="PTHR13693:SF102">
    <property type="entry name" value="2-AMINO-3-KETOBUTYRATE COENZYME A LIGASE, MITOCHONDRIAL"/>
    <property type="match status" value="1"/>
</dbReference>
<keyword evidence="7" id="KW-0443">Lipid metabolism</keyword>
<dbReference type="FunFam" id="3.40.640.10:FF:000006">
    <property type="entry name" value="5-aminolevulinate synthase, mitochondrial"/>
    <property type="match status" value="1"/>
</dbReference>
<dbReference type="Proteomes" id="UP000199452">
    <property type="component" value="Unassembled WGS sequence"/>
</dbReference>
<organism evidence="14 15">
    <name type="scientific">Williamwhitmania taraxaci</name>
    <dbReference type="NCBI Taxonomy" id="1640674"/>
    <lineage>
        <taxon>Bacteria</taxon>
        <taxon>Pseudomonadati</taxon>
        <taxon>Bacteroidota</taxon>
        <taxon>Bacteroidia</taxon>
        <taxon>Bacteroidales</taxon>
        <taxon>Williamwhitmaniaceae</taxon>
        <taxon>Williamwhitmania</taxon>
    </lineage>
</organism>
<comment type="subunit">
    <text evidence="11">Homodimer.</text>
</comment>
<keyword evidence="8 11" id="KW-0012">Acyltransferase</keyword>
<feature type="domain" description="Aminotransferase class I/classII large" evidence="13">
    <location>
        <begin position="43"/>
        <end position="384"/>
    </location>
</feature>
<reference evidence="14 15" key="1">
    <citation type="submission" date="2016-09" db="EMBL/GenBank/DDBJ databases">
        <authorList>
            <person name="Capua I."/>
            <person name="De Benedictis P."/>
            <person name="Joannis T."/>
            <person name="Lombin L.H."/>
            <person name="Cattoli G."/>
        </authorList>
    </citation>
    <scope>NUCLEOTIDE SEQUENCE [LARGE SCALE GENOMIC DNA]</scope>
    <source>
        <strain evidence="14 15">A7P-90m</strain>
    </source>
</reference>
<name>A0A1G6P1T0_9BACT</name>
<dbReference type="InterPro" id="IPR011282">
    <property type="entry name" value="2am3keto_CoA_ligase"/>
</dbReference>
<evidence type="ECO:0000256" key="5">
    <source>
        <dbReference type="ARBA" id="ARBA00022898"/>
    </source>
</evidence>
<evidence type="ECO:0000313" key="15">
    <source>
        <dbReference type="Proteomes" id="UP000199452"/>
    </source>
</evidence>
<evidence type="ECO:0000256" key="8">
    <source>
        <dbReference type="ARBA" id="ARBA00023315"/>
    </source>
</evidence>
<dbReference type="HAMAP" id="MF_00985">
    <property type="entry name" value="2am3keto_CoA_ligase"/>
    <property type="match status" value="1"/>
</dbReference>
<keyword evidence="4 11" id="KW-0808">Transferase</keyword>
<dbReference type="SUPFAM" id="SSF53383">
    <property type="entry name" value="PLP-dependent transferases"/>
    <property type="match status" value="1"/>
</dbReference>
<dbReference type="NCBIfam" id="TIGR01822">
    <property type="entry name" value="2am3keto_CoA"/>
    <property type="match status" value="1"/>
</dbReference>
<dbReference type="InterPro" id="IPR015424">
    <property type="entry name" value="PyrdxlP-dep_Trfase"/>
</dbReference>
<dbReference type="InterPro" id="IPR015421">
    <property type="entry name" value="PyrdxlP-dep_Trfase_major"/>
</dbReference>
<evidence type="ECO:0000256" key="12">
    <source>
        <dbReference type="SAM" id="Coils"/>
    </source>
</evidence>
<dbReference type="Pfam" id="PF00155">
    <property type="entry name" value="Aminotran_1_2"/>
    <property type="match status" value="1"/>
</dbReference>
<evidence type="ECO:0000256" key="6">
    <source>
        <dbReference type="ARBA" id="ARBA00022919"/>
    </source>
</evidence>
<comment type="catalytic activity">
    <reaction evidence="11">
        <text>glycine + acetyl-CoA = (2S)-2-amino-3-oxobutanoate + CoA</text>
        <dbReference type="Rhea" id="RHEA:20736"/>
        <dbReference type="ChEBI" id="CHEBI:57287"/>
        <dbReference type="ChEBI" id="CHEBI:57288"/>
        <dbReference type="ChEBI" id="CHEBI:57305"/>
        <dbReference type="ChEBI" id="CHEBI:78948"/>
        <dbReference type="EC" id="2.3.1.29"/>
    </reaction>
</comment>
<dbReference type="Gene3D" id="3.90.1150.10">
    <property type="entry name" value="Aspartate Aminotransferase, domain 1"/>
    <property type="match status" value="1"/>
</dbReference>
<dbReference type="Gene3D" id="3.40.640.10">
    <property type="entry name" value="Type I PLP-dependent aspartate aminotransferase-like (Major domain)"/>
    <property type="match status" value="1"/>
</dbReference>
<evidence type="ECO:0000256" key="10">
    <source>
        <dbReference type="ARBA" id="ARBA00055827"/>
    </source>
</evidence>
<comment type="pathway">
    <text evidence="1">Lipid metabolism; sphingolipid metabolism.</text>
</comment>
<feature type="binding site" description="in other chain" evidence="11">
    <location>
        <position position="183"/>
    </location>
    <ligand>
        <name>pyridoxal 5'-phosphate</name>
        <dbReference type="ChEBI" id="CHEBI:597326"/>
        <note>ligand shared between dimeric partners</note>
    </ligand>
</feature>
<evidence type="ECO:0000256" key="9">
    <source>
        <dbReference type="ARBA" id="ARBA00047854"/>
    </source>
</evidence>
<comment type="function">
    <text evidence="10">Involved in de novo bacterial ceramide synthesis. Catalyzes the condensation of L-serine with palmitoyl-CoA (hexadecanoyl-CoA) to produce 3-oxosphinganine. Also capable of using alanine as substrate leading to the formation of 1-deoxysphinganine (1-deoxySa). Contributes to the levels of endogenous sphingolipids in its host.</text>
</comment>
<dbReference type="InterPro" id="IPR015422">
    <property type="entry name" value="PyrdxlP-dep_Trfase_small"/>
</dbReference>
<dbReference type="RefSeq" id="WP_092439361.1">
    <property type="nucleotide sequence ID" value="NZ_FMYP01000047.1"/>
</dbReference>
<evidence type="ECO:0000259" key="13">
    <source>
        <dbReference type="Pfam" id="PF00155"/>
    </source>
</evidence>
<evidence type="ECO:0000256" key="3">
    <source>
        <dbReference type="ARBA" id="ARBA00008392"/>
    </source>
</evidence>
<dbReference type="InterPro" id="IPR004839">
    <property type="entry name" value="Aminotransferase_I/II_large"/>
</dbReference>
<dbReference type="EC" id="2.3.1.29" evidence="11"/>
<dbReference type="OrthoDB" id="9807157at2"/>
<dbReference type="GO" id="GO:0030148">
    <property type="term" value="P:sphingolipid biosynthetic process"/>
    <property type="evidence" value="ECO:0007669"/>
    <property type="project" value="UniProtKB-ARBA"/>
</dbReference>
<sequence length="396" mass="43730">MYGKFKDHLQQQLKEIEEAGLYKNERVIVSPQNAEIKINTGQQVLNFCANNYLGLSDHPRLLAAAKKSLDTHGFGMSSVRFICGTQDSHKELEKRISHYFGTEDTILYIACFDANGGVFEPLLGEEDAIISDSLNHASIIDGVRLCKAVRYRYSNANMEDLEEQLKLAQAQRFRLIVTDGVFSMDGNVCPLDKIYALAEKYNAMIMVDESHSAGVVGPTGRGVTEQFKLHGKIDIITGTLGKAFGGGCGGFTTGKKEIIDLLRQRSRPYLFSNSVPPSIVGASIETFNVLEESNVLHDKLVRNTKYFAEKMIAAGFDCKPTQSAIVAVMLYDAKLSQDMAAELLKEGIYVIGFYFPVVPKGQARIRVQVSAAHEMEHLDKCIAAFTKVGKKLGVIK</sequence>
<dbReference type="GO" id="GO:0019518">
    <property type="term" value="P:L-threonine catabolic process to glycine"/>
    <property type="evidence" value="ECO:0007669"/>
    <property type="project" value="UniProtKB-UniRule"/>
</dbReference>
<keyword evidence="12" id="KW-0175">Coiled coil</keyword>
<feature type="binding site" description="in other chain" evidence="11">
    <location>
        <begin position="208"/>
        <end position="211"/>
    </location>
    <ligand>
        <name>pyridoxal 5'-phosphate</name>
        <dbReference type="ChEBI" id="CHEBI:597326"/>
        <note>ligand shared between dimeric partners</note>
    </ligand>
</feature>
<dbReference type="GO" id="GO:0016020">
    <property type="term" value="C:membrane"/>
    <property type="evidence" value="ECO:0007669"/>
    <property type="project" value="GOC"/>
</dbReference>
<accession>A0A1G6P1T0</accession>
<comment type="pathway">
    <text evidence="11">Amino-acid degradation; L-threonine degradation via oxydo-reductase pathway; glycine from L-threonine: step 2/2.</text>
</comment>
<comment type="catalytic activity">
    <reaction evidence="9">
        <text>L-serine + hexadecanoyl-CoA + H(+) = 3-oxosphinganine + CO2 + CoA</text>
        <dbReference type="Rhea" id="RHEA:14761"/>
        <dbReference type="ChEBI" id="CHEBI:15378"/>
        <dbReference type="ChEBI" id="CHEBI:16526"/>
        <dbReference type="ChEBI" id="CHEBI:33384"/>
        <dbReference type="ChEBI" id="CHEBI:57287"/>
        <dbReference type="ChEBI" id="CHEBI:57379"/>
        <dbReference type="ChEBI" id="CHEBI:58299"/>
        <dbReference type="EC" id="2.3.1.50"/>
    </reaction>
    <physiologicalReaction direction="left-to-right" evidence="9">
        <dbReference type="Rhea" id="RHEA:14762"/>
    </physiologicalReaction>
</comment>
<dbReference type="NCBIfam" id="NF005394">
    <property type="entry name" value="PRK06939.1"/>
    <property type="match status" value="1"/>
</dbReference>
<gene>
    <name evidence="11" type="primary">kbl</name>
    <name evidence="14" type="ORF">SAMN05216323_104724</name>
</gene>
<dbReference type="GO" id="GO:0005829">
    <property type="term" value="C:cytosol"/>
    <property type="evidence" value="ECO:0007669"/>
    <property type="project" value="TreeGrafter"/>
</dbReference>
<keyword evidence="15" id="KW-1185">Reference proteome</keyword>
<dbReference type="GO" id="GO:0008890">
    <property type="term" value="F:glycine C-acetyltransferase activity"/>
    <property type="evidence" value="ECO:0007669"/>
    <property type="project" value="UniProtKB-UniRule"/>
</dbReference>
<evidence type="ECO:0000256" key="2">
    <source>
        <dbReference type="ARBA" id="ARBA00004991"/>
    </source>
</evidence>
<comment type="similarity">
    <text evidence="3 11">Belongs to the class-II pyridoxal-phosphate-dependent aminotransferase family.</text>
</comment>
<evidence type="ECO:0000256" key="7">
    <source>
        <dbReference type="ARBA" id="ARBA00023098"/>
    </source>
</evidence>
<feature type="binding site" evidence="11">
    <location>
        <begin position="272"/>
        <end position="273"/>
    </location>
    <ligand>
        <name>pyridoxal 5'-phosphate</name>
        <dbReference type="ChEBI" id="CHEBI:597326"/>
        <note>ligand shared between dimeric partners</note>
    </ligand>
</feature>
<feature type="modified residue" description="N6-(pyridoxal phosphate)lysine" evidence="11">
    <location>
        <position position="242"/>
    </location>
</feature>
<evidence type="ECO:0000256" key="1">
    <source>
        <dbReference type="ARBA" id="ARBA00004760"/>
    </source>
</evidence>
<feature type="binding site" description="in other chain" evidence="11">
    <location>
        <begin position="111"/>
        <end position="112"/>
    </location>
    <ligand>
        <name>pyridoxal 5'-phosphate</name>
        <dbReference type="ChEBI" id="CHEBI:597326"/>
        <note>ligand shared between dimeric partners</note>
    </ligand>
</feature>
<dbReference type="PANTHER" id="PTHR13693">
    <property type="entry name" value="CLASS II AMINOTRANSFERASE/8-AMINO-7-OXONONANOATE SYNTHASE"/>
    <property type="match status" value="1"/>
</dbReference>
<feature type="binding site" evidence="11">
    <location>
        <position position="136"/>
    </location>
    <ligand>
        <name>substrate</name>
    </ligand>
</feature>
<feature type="binding site" description="in other chain" evidence="11">
    <location>
        <begin position="239"/>
        <end position="242"/>
    </location>
    <ligand>
        <name>pyridoxal 5'-phosphate</name>
        <dbReference type="ChEBI" id="CHEBI:597326"/>
        <note>ligand shared between dimeric partners</note>
    </ligand>
</feature>
<dbReference type="AlphaFoldDB" id="A0A1G6P1T0"/>
<keyword evidence="6" id="KW-0746">Sphingolipid metabolism</keyword>